<reference evidence="5" key="2">
    <citation type="submission" date="2025-08" db="UniProtKB">
        <authorList>
            <consortium name="RefSeq"/>
        </authorList>
    </citation>
    <scope>IDENTIFICATION</scope>
    <source>
        <strain evidence="5">S238N-H82</strain>
        <tissue evidence="5">Testes</tissue>
    </source>
</reference>
<dbReference type="PANTHER" id="PTHR24369">
    <property type="entry name" value="ANTIGEN BSP, PUTATIVE-RELATED"/>
    <property type="match status" value="1"/>
</dbReference>
<name>A0A9J7M1N3_BRAFL</name>
<dbReference type="PROSITE" id="PS51450">
    <property type="entry name" value="LRR"/>
    <property type="match status" value="3"/>
</dbReference>
<evidence type="ECO:0000256" key="3">
    <source>
        <dbReference type="SAM" id="MobiDB-lite"/>
    </source>
</evidence>
<feature type="region of interest" description="Disordered" evidence="3">
    <location>
        <begin position="85"/>
        <end position="109"/>
    </location>
</feature>
<keyword evidence="1" id="KW-0433">Leucine-rich repeat</keyword>
<keyword evidence="2" id="KW-0677">Repeat</keyword>
<gene>
    <name evidence="5" type="primary">LOC118426973</name>
</gene>
<dbReference type="InterPro" id="IPR050541">
    <property type="entry name" value="LRR_TM_domain-containing"/>
</dbReference>
<protein>
    <submittedName>
        <fullName evidence="5">Insulin-like growth factor-binding protein complex acid labile subunit</fullName>
    </submittedName>
</protein>
<dbReference type="InterPro" id="IPR032675">
    <property type="entry name" value="LRR_dom_sf"/>
</dbReference>
<dbReference type="SMART" id="SM00365">
    <property type="entry name" value="LRR_SD22"/>
    <property type="match status" value="4"/>
</dbReference>
<dbReference type="SUPFAM" id="SSF52058">
    <property type="entry name" value="L domain-like"/>
    <property type="match status" value="3"/>
</dbReference>
<accession>A0A9J7M1N3</accession>
<dbReference type="GO" id="GO:0005886">
    <property type="term" value="C:plasma membrane"/>
    <property type="evidence" value="ECO:0000318"/>
    <property type="project" value="GO_Central"/>
</dbReference>
<dbReference type="Proteomes" id="UP000001554">
    <property type="component" value="Chromosome 12"/>
</dbReference>
<organism evidence="4 5">
    <name type="scientific">Branchiostoma floridae</name>
    <name type="common">Florida lancelet</name>
    <name type="synonym">Amphioxus</name>
    <dbReference type="NCBI Taxonomy" id="7739"/>
    <lineage>
        <taxon>Eukaryota</taxon>
        <taxon>Metazoa</taxon>
        <taxon>Chordata</taxon>
        <taxon>Cephalochordata</taxon>
        <taxon>Leptocardii</taxon>
        <taxon>Amphioxiformes</taxon>
        <taxon>Branchiostomatidae</taxon>
        <taxon>Branchiostoma</taxon>
    </lineage>
</organism>
<dbReference type="OrthoDB" id="10530073at2759"/>
<reference evidence="4" key="1">
    <citation type="journal article" date="2020" name="Nat. Ecol. Evol.">
        <title>Deeply conserved synteny resolves early events in vertebrate evolution.</title>
        <authorList>
            <person name="Simakov O."/>
            <person name="Marletaz F."/>
            <person name="Yue J.X."/>
            <person name="O'Connell B."/>
            <person name="Jenkins J."/>
            <person name="Brandt A."/>
            <person name="Calef R."/>
            <person name="Tung C.H."/>
            <person name="Huang T.K."/>
            <person name="Schmutz J."/>
            <person name="Satoh N."/>
            <person name="Yu J.K."/>
            <person name="Putnam N.H."/>
            <person name="Green R.E."/>
            <person name="Rokhsar D.S."/>
        </authorList>
    </citation>
    <scope>NUCLEOTIDE SEQUENCE [LARGE SCALE GENOMIC DNA]</scope>
    <source>
        <strain evidence="4">S238N-H82</strain>
    </source>
</reference>
<evidence type="ECO:0000313" key="5">
    <source>
        <dbReference type="RefSeq" id="XP_035692499.1"/>
    </source>
</evidence>
<evidence type="ECO:0000313" key="4">
    <source>
        <dbReference type="Proteomes" id="UP000001554"/>
    </source>
</evidence>
<sequence>MVRGVSTLWLRGYRLGYLSPSDVTHIKHIQNLYIEPGDIEYLENNTFADFESLYNLSLAQNKLRHLEKIVALCYFVLAMVRKRTPHKQRDHRNNGQDQRDNTEYSQNTDKIVEDQPSLAHQYEVILDRHQADMDSITPYGQAAACHPGRGTGSLPGEVCVICNTSVEHRPRDTVPRCTLLEEATILWLKNYRLGYLSSADINHLKHLTDLIIEPGNLVLLDNETFEGFEYKLYNLSLSRNNLPYLGKGWLVEVLGHLNLAHNKIAYIEDEAFGTSDHCLATAALFLSWNKLVTVKPGYFRHLCKLMVLDLRHNQISTIDGGDLQYLETNTFDGFTSLYNLSLSRNRLTYLGKRWLVEVGGHLTLTHNEIAFIEDEAFGTYDVQMVALHLAWNKLDVIEAGYFRYLGNVRILDLRHNKIHTIGKVALSCFLILLFRKGTYKIWKVDNVQDQNQNVDPDRLSQHTYETVEDQYEVIRDSQMEEDDVITPYGQATMAGAYGMDTEMTAAVRDLQYLENNTFDGFTSLYNLSLSHNRLTYLGKRWLVQVGGHLSLTHNEIAFIEDEAFGAYELDTVALHLAWNKLDVIEAGYFKYLWNIRILDLSYNKIHTIDKGSFNDLQSLRVLRLDGNNLRVGTYKIWKVDNVQDQNQNVDPDRLSQHAYETVEDQYEVIRDSQIEEDDVITPYGQATMAGAYGMDTPMTAAPCIPSG</sequence>
<feature type="compositionally biased region" description="Basic and acidic residues" evidence="3">
    <location>
        <begin position="91"/>
        <end position="102"/>
    </location>
</feature>
<evidence type="ECO:0000256" key="1">
    <source>
        <dbReference type="ARBA" id="ARBA00022614"/>
    </source>
</evidence>
<dbReference type="Gene3D" id="3.80.10.10">
    <property type="entry name" value="Ribonuclease Inhibitor"/>
    <property type="match status" value="4"/>
</dbReference>
<evidence type="ECO:0000256" key="2">
    <source>
        <dbReference type="ARBA" id="ARBA00022737"/>
    </source>
</evidence>
<dbReference type="InterPro" id="IPR001611">
    <property type="entry name" value="Leu-rich_rpt"/>
</dbReference>
<dbReference type="PANTHER" id="PTHR24369:SF211">
    <property type="entry name" value="LEUCINE-RICH REPEAT-CONTAINING PROTEIN 15-LIKE"/>
    <property type="match status" value="1"/>
</dbReference>
<keyword evidence="4" id="KW-1185">Reference proteome</keyword>
<dbReference type="AlphaFoldDB" id="A0A9J7M1N3"/>
<dbReference type="SMART" id="SM00369">
    <property type="entry name" value="LRR_TYP"/>
    <property type="match status" value="9"/>
</dbReference>
<dbReference type="RefSeq" id="XP_035692499.1">
    <property type="nucleotide sequence ID" value="XM_035836606.1"/>
</dbReference>
<dbReference type="KEGG" id="bfo:118426973"/>
<dbReference type="InterPro" id="IPR003591">
    <property type="entry name" value="Leu-rich_rpt_typical-subtyp"/>
</dbReference>
<dbReference type="GeneID" id="118426973"/>
<dbReference type="Pfam" id="PF13855">
    <property type="entry name" value="LRR_8"/>
    <property type="match status" value="3"/>
</dbReference>
<proteinExistence type="predicted"/>